<keyword evidence="2" id="KW-1185">Reference proteome</keyword>
<name>A0ABS8SJY7_DATST</name>
<evidence type="ECO:0000313" key="1">
    <source>
        <dbReference type="EMBL" id="MCD7459062.1"/>
    </source>
</evidence>
<gene>
    <name evidence="1" type="ORF">HAX54_039923</name>
</gene>
<accession>A0ABS8SJY7</accession>
<sequence length="52" mass="6086">MEDKRLLVPLEKRLSVETLAAVLKNYDGDDFQGYTEMVMHWRESGPTTSDRR</sequence>
<organism evidence="1 2">
    <name type="scientific">Datura stramonium</name>
    <name type="common">Jimsonweed</name>
    <name type="synonym">Common thornapple</name>
    <dbReference type="NCBI Taxonomy" id="4076"/>
    <lineage>
        <taxon>Eukaryota</taxon>
        <taxon>Viridiplantae</taxon>
        <taxon>Streptophyta</taxon>
        <taxon>Embryophyta</taxon>
        <taxon>Tracheophyta</taxon>
        <taxon>Spermatophyta</taxon>
        <taxon>Magnoliopsida</taxon>
        <taxon>eudicotyledons</taxon>
        <taxon>Gunneridae</taxon>
        <taxon>Pentapetalae</taxon>
        <taxon>asterids</taxon>
        <taxon>lamiids</taxon>
        <taxon>Solanales</taxon>
        <taxon>Solanaceae</taxon>
        <taxon>Solanoideae</taxon>
        <taxon>Datureae</taxon>
        <taxon>Datura</taxon>
    </lineage>
</organism>
<evidence type="ECO:0000313" key="2">
    <source>
        <dbReference type="Proteomes" id="UP000823775"/>
    </source>
</evidence>
<reference evidence="1 2" key="1">
    <citation type="journal article" date="2021" name="BMC Genomics">
        <title>Datura genome reveals duplications of psychoactive alkaloid biosynthetic genes and high mutation rate following tissue culture.</title>
        <authorList>
            <person name="Rajewski A."/>
            <person name="Carter-House D."/>
            <person name="Stajich J."/>
            <person name="Litt A."/>
        </authorList>
    </citation>
    <scope>NUCLEOTIDE SEQUENCE [LARGE SCALE GENOMIC DNA]</scope>
    <source>
        <strain evidence="1">AR-01</strain>
    </source>
</reference>
<protein>
    <submittedName>
        <fullName evidence="1">Uncharacterized protein</fullName>
    </submittedName>
</protein>
<comment type="caution">
    <text evidence="1">The sequence shown here is derived from an EMBL/GenBank/DDBJ whole genome shotgun (WGS) entry which is preliminary data.</text>
</comment>
<dbReference type="Proteomes" id="UP000823775">
    <property type="component" value="Unassembled WGS sequence"/>
</dbReference>
<dbReference type="EMBL" id="JACEIK010000558">
    <property type="protein sequence ID" value="MCD7459062.1"/>
    <property type="molecule type" value="Genomic_DNA"/>
</dbReference>
<feature type="non-terminal residue" evidence="1">
    <location>
        <position position="52"/>
    </location>
</feature>
<proteinExistence type="predicted"/>